<protein>
    <submittedName>
        <fullName evidence="3">Transposase</fullName>
    </submittedName>
</protein>
<comment type="caution">
    <text evidence="3">The sequence shown here is derived from an EMBL/GenBank/DDBJ whole genome shotgun (WGS) entry which is preliminary data.</text>
</comment>
<dbReference type="RefSeq" id="WP_188415069.1">
    <property type="nucleotide sequence ID" value="NZ_BMDJ01000007.1"/>
</dbReference>
<evidence type="ECO:0000313" key="4">
    <source>
        <dbReference type="Proteomes" id="UP000645390"/>
    </source>
</evidence>
<organism evidence="3 4">
    <name type="scientific">Pedobacter mendelii</name>
    <dbReference type="NCBI Taxonomy" id="1908240"/>
    <lineage>
        <taxon>Bacteria</taxon>
        <taxon>Pseudomonadati</taxon>
        <taxon>Bacteroidota</taxon>
        <taxon>Sphingobacteriia</taxon>
        <taxon>Sphingobacteriales</taxon>
        <taxon>Sphingobacteriaceae</taxon>
        <taxon>Pedobacter</taxon>
    </lineage>
</organism>
<dbReference type="PANTHER" id="PTHR33408:SF4">
    <property type="entry name" value="TRANSPOSASE DDE DOMAIN-CONTAINING PROTEIN"/>
    <property type="match status" value="1"/>
</dbReference>
<keyword evidence="4" id="KW-1185">Reference proteome</keyword>
<dbReference type="InterPro" id="IPR025668">
    <property type="entry name" value="Tnp_DDE_dom"/>
</dbReference>
<feature type="domain" description="Transposase DDE" evidence="2">
    <location>
        <begin position="324"/>
        <end position="440"/>
    </location>
</feature>
<dbReference type="Proteomes" id="UP000645390">
    <property type="component" value="Unassembled WGS sequence"/>
</dbReference>
<evidence type="ECO:0000259" key="1">
    <source>
        <dbReference type="Pfam" id="PF05598"/>
    </source>
</evidence>
<dbReference type="EMBL" id="BMDJ01000007">
    <property type="protein sequence ID" value="GGI27081.1"/>
    <property type="molecule type" value="Genomic_DNA"/>
</dbReference>
<reference evidence="4" key="1">
    <citation type="journal article" date="2019" name="Int. J. Syst. Evol. Microbiol.">
        <title>The Global Catalogue of Microorganisms (GCM) 10K type strain sequencing project: providing services to taxonomists for standard genome sequencing and annotation.</title>
        <authorList>
            <consortium name="The Broad Institute Genomics Platform"/>
            <consortium name="The Broad Institute Genome Sequencing Center for Infectious Disease"/>
            <person name="Wu L."/>
            <person name="Ma J."/>
        </authorList>
    </citation>
    <scope>NUCLEOTIDE SEQUENCE [LARGE SCALE GENOMIC DNA]</scope>
    <source>
        <strain evidence="4">CCM 8939</strain>
    </source>
</reference>
<evidence type="ECO:0000313" key="3">
    <source>
        <dbReference type="EMBL" id="GGI27081.1"/>
    </source>
</evidence>
<dbReference type="NCBIfam" id="NF033551">
    <property type="entry name" value="transpos_IS1182"/>
    <property type="match status" value="1"/>
</dbReference>
<dbReference type="Pfam" id="PF05598">
    <property type="entry name" value="DUF772"/>
    <property type="match status" value="1"/>
</dbReference>
<feature type="domain" description="Transposase InsH N-terminal" evidence="1">
    <location>
        <begin position="16"/>
        <end position="111"/>
    </location>
</feature>
<accession>A0ABQ2BII0</accession>
<sequence>MQGKKIYQEKLFLTFQLSEHIPADNIYRRLNELIDFNFLYKSTASYYGPEGQKSIDPVVFMKLMLAGYLENLVSDRRIINALRLRLDIRYFIGYDLDEELPWHSTLSRTRQLYGEEVFTELFKNILKQCIQKGMVSGKRQAVDSVFIKANASIERMLEKEILDDLSIYNQELASNEELTAAKIDSDEKQGAMLSKGSKFTNNTQYSPVDPDSRLSIKPGKVSNLNYLGQVSVDTASHVITHVQVFHADKRDSQCLPAILVRVADTLRENNLVLEEIIADTNYSSGNSLKALSAMDLTGYIPNTGRFIYEKKGFTYHPQGDYYECRNGKSLTFKGFSENDKRYMIARKNCMDCPFKDTCIGNRKYMVVKSTKDKPYYDQMHLRMQTKKAARMMKKRQSTVEPVIGTLVNYLGIKKVSSRGISQANKCLTMAAAAYNLKKLLKCKTKLDEGLQRMVKIVAYTGNKVHKKISLMISRQINPAVTQFHHDPNRCHLILTLGYQS</sequence>
<evidence type="ECO:0000259" key="2">
    <source>
        <dbReference type="Pfam" id="PF13751"/>
    </source>
</evidence>
<dbReference type="InterPro" id="IPR047629">
    <property type="entry name" value="IS1182_transpos"/>
</dbReference>
<dbReference type="Pfam" id="PF13751">
    <property type="entry name" value="DDE_Tnp_1_6"/>
    <property type="match status" value="1"/>
</dbReference>
<proteinExistence type="predicted"/>
<dbReference type="PANTHER" id="PTHR33408">
    <property type="entry name" value="TRANSPOSASE"/>
    <property type="match status" value="1"/>
</dbReference>
<gene>
    <name evidence="3" type="ORF">GCM10008119_25870</name>
</gene>
<dbReference type="InterPro" id="IPR008490">
    <property type="entry name" value="Transposase_InsH_N"/>
</dbReference>
<name>A0ABQ2BII0_9SPHI</name>